<organism evidence="3 4">
    <name type="scientific">Sandaracinus amylolyticus</name>
    <dbReference type="NCBI Taxonomy" id="927083"/>
    <lineage>
        <taxon>Bacteria</taxon>
        <taxon>Pseudomonadati</taxon>
        <taxon>Myxococcota</taxon>
        <taxon>Polyangia</taxon>
        <taxon>Polyangiales</taxon>
        <taxon>Sandaracinaceae</taxon>
        <taxon>Sandaracinus</taxon>
    </lineage>
</organism>
<feature type="compositionally biased region" description="Basic and acidic residues" evidence="1">
    <location>
        <begin position="14"/>
        <end position="26"/>
    </location>
</feature>
<dbReference type="Proteomes" id="UP000034883">
    <property type="component" value="Chromosome"/>
</dbReference>
<feature type="domain" description="M23ase beta-sheet core" evidence="2">
    <location>
        <begin position="350"/>
        <end position="418"/>
    </location>
</feature>
<evidence type="ECO:0000259" key="2">
    <source>
        <dbReference type="Pfam" id="PF01551"/>
    </source>
</evidence>
<dbReference type="STRING" id="927083.DB32_005689"/>
<sequence length="441" mass="47009">MIAGIASATGVAHADPDPADQAREIVESATGDADLEDEHDHAPRRFDYSRFSDGPRRVPTPRGASKLRAEELGLGTRECAHQLLHGRPLDAWVAAARGREPSRLLWPVDDGRWVRGYGYVRTTRPDLIHRGIDIAADPGTVVRAAADGIVAYSDNGVRGYGNLVLIVHANGWVSLYAHNARTTVQPGYRVRRGERIALVGRTGIARGPHLHFELWHEGRAMNPAALFDGGPTFVQRLATRAAASGRVAPPEEVTAEDRPIEAPLAPHPEDVVTVATTASVTPVAPTEPVLRELDGLELGSLALARRLLSRAASDAMLSRVEGRVFSTLLFPVRDGTVARAFRSSRVAMQLVGAPDAAVRAAADGLVVFAGELPGRGPSIVLLHRNGWVTAYVGVGVLAAEVGTRVERGAWIARMGATPIELELRIGGVARDPGALLVTPTP</sequence>
<keyword evidence="4" id="KW-1185">Reference proteome</keyword>
<evidence type="ECO:0000313" key="3">
    <source>
        <dbReference type="EMBL" id="AKF08540.1"/>
    </source>
</evidence>
<accession>A0A0F6W6J0</accession>
<evidence type="ECO:0000313" key="4">
    <source>
        <dbReference type="Proteomes" id="UP000034883"/>
    </source>
</evidence>
<dbReference type="Pfam" id="PF01551">
    <property type="entry name" value="Peptidase_M23"/>
    <property type="match status" value="2"/>
</dbReference>
<dbReference type="InterPro" id="IPR016047">
    <property type="entry name" value="M23ase_b-sheet_dom"/>
</dbReference>
<dbReference type="InterPro" id="IPR050570">
    <property type="entry name" value="Cell_wall_metabolism_enzyme"/>
</dbReference>
<gene>
    <name evidence="3" type="ORF">DB32_005689</name>
</gene>
<feature type="domain" description="M23ase beta-sheet core" evidence="2">
    <location>
        <begin position="128"/>
        <end position="223"/>
    </location>
</feature>
<dbReference type="EMBL" id="CP011125">
    <property type="protein sequence ID" value="AKF08540.1"/>
    <property type="molecule type" value="Genomic_DNA"/>
</dbReference>
<protein>
    <submittedName>
        <fullName evidence="3">Putative peptidase</fullName>
    </submittedName>
</protein>
<dbReference type="CDD" id="cd12797">
    <property type="entry name" value="M23_peptidase"/>
    <property type="match status" value="2"/>
</dbReference>
<dbReference type="Gene3D" id="2.70.70.10">
    <property type="entry name" value="Glucose Permease (Domain IIA)"/>
    <property type="match status" value="2"/>
</dbReference>
<dbReference type="SUPFAM" id="SSF51261">
    <property type="entry name" value="Duplicated hybrid motif"/>
    <property type="match status" value="2"/>
</dbReference>
<name>A0A0F6W6J0_9BACT</name>
<reference evidence="3 4" key="1">
    <citation type="submission" date="2015-03" db="EMBL/GenBank/DDBJ databases">
        <title>Genome assembly of Sandaracinus amylolyticus DSM 53668.</title>
        <authorList>
            <person name="Sharma G."/>
            <person name="Subramanian S."/>
        </authorList>
    </citation>
    <scope>NUCLEOTIDE SEQUENCE [LARGE SCALE GENOMIC DNA]</scope>
    <source>
        <strain evidence="3 4">DSM 53668</strain>
    </source>
</reference>
<dbReference type="InterPro" id="IPR011055">
    <property type="entry name" value="Dup_hybrid_motif"/>
</dbReference>
<dbReference type="PANTHER" id="PTHR21666:SF270">
    <property type="entry name" value="MUREIN HYDROLASE ACTIVATOR ENVC"/>
    <property type="match status" value="1"/>
</dbReference>
<dbReference type="PANTHER" id="PTHR21666">
    <property type="entry name" value="PEPTIDASE-RELATED"/>
    <property type="match status" value="1"/>
</dbReference>
<feature type="compositionally biased region" description="Basic and acidic residues" evidence="1">
    <location>
        <begin position="38"/>
        <end position="56"/>
    </location>
</feature>
<dbReference type="AlphaFoldDB" id="A0A0F6W6J0"/>
<feature type="region of interest" description="Disordered" evidence="1">
    <location>
        <begin position="1"/>
        <end position="65"/>
    </location>
</feature>
<dbReference type="GO" id="GO:0004222">
    <property type="term" value="F:metalloendopeptidase activity"/>
    <property type="evidence" value="ECO:0007669"/>
    <property type="project" value="TreeGrafter"/>
</dbReference>
<proteinExistence type="predicted"/>
<dbReference type="KEGG" id="samy:DB32_005689"/>
<evidence type="ECO:0000256" key="1">
    <source>
        <dbReference type="SAM" id="MobiDB-lite"/>
    </source>
</evidence>